<feature type="domain" description="PX" evidence="1">
    <location>
        <begin position="79"/>
        <end position="223"/>
    </location>
</feature>
<dbReference type="Pfam" id="PF00787">
    <property type="entry name" value="PX"/>
    <property type="match status" value="1"/>
</dbReference>
<dbReference type="InterPro" id="IPR036871">
    <property type="entry name" value="PX_dom_sf"/>
</dbReference>
<dbReference type="InterPro" id="IPR001683">
    <property type="entry name" value="PX_dom"/>
</dbReference>
<dbReference type="GO" id="GO:0035091">
    <property type="term" value="F:phosphatidylinositol binding"/>
    <property type="evidence" value="ECO:0007669"/>
    <property type="project" value="InterPro"/>
</dbReference>
<dbReference type="SUPFAM" id="SSF64268">
    <property type="entry name" value="PX domain"/>
    <property type="match status" value="1"/>
</dbReference>
<protein>
    <submittedName>
        <fullName evidence="2">Uncharacterized protein AlNc14C130G6946</fullName>
    </submittedName>
</protein>
<dbReference type="Gene3D" id="3.30.1520.10">
    <property type="entry name" value="Phox-like domain"/>
    <property type="match status" value="1"/>
</dbReference>
<evidence type="ECO:0000259" key="1">
    <source>
        <dbReference type="PROSITE" id="PS50195"/>
    </source>
</evidence>
<dbReference type="AlphaFoldDB" id="F0WK94"/>
<organism evidence="2">
    <name type="scientific">Albugo laibachii Nc14</name>
    <dbReference type="NCBI Taxonomy" id="890382"/>
    <lineage>
        <taxon>Eukaryota</taxon>
        <taxon>Sar</taxon>
        <taxon>Stramenopiles</taxon>
        <taxon>Oomycota</taxon>
        <taxon>Peronosporomycetes</taxon>
        <taxon>Albuginales</taxon>
        <taxon>Albuginaceae</taxon>
        <taxon>Albugo</taxon>
    </lineage>
</organism>
<dbReference type="HOGENOM" id="CLU_079233_0_0_1"/>
<dbReference type="EMBL" id="FR824175">
    <property type="protein sequence ID" value="CCA21697.1"/>
    <property type="molecule type" value="Genomic_DNA"/>
</dbReference>
<reference evidence="2" key="2">
    <citation type="submission" date="2011-02" db="EMBL/GenBank/DDBJ databases">
        <authorList>
            <person name="MacLean D."/>
        </authorList>
    </citation>
    <scope>NUCLEOTIDE SEQUENCE</scope>
</reference>
<gene>
    <name evidence="2" type="primary">AlNc14C130G6946</name>
    <name evidence="2" type="ORF">ALNC14_078400</name>
</gene>
<dbReference type="PROSITE" id="PS50195">
    <property type="entry name" value="PX"/>
    <property type="match status" value="1"/>
</dbReference>
<dbReference type="CDD" id="cd06093">
    <property type="entry name" value="PX_domain"/>
    <property type="match status" value="1"/>
</dbReference>
<proteinExistence type="predicted"/>
<sequence length="294" mass="34135">MHTRAMTVSPLNEESVEMSFHRQSTTSIETAHITKCASGKWNDKSTASHLQVYQYEYTYDAESSQCTASYMSTQSTRQDPYQDVSIDVTNYSFTGQGVVMYHVDIKGPEGVLSTYTIRRRYRAFRNLYHLLQRFYAKHSTGNSFSMRSFSSREVSMDKFPIENALLPALPSAGMWSYLKRHDIRLVEQRKKQLEDILRVATRHPIMRHCPALDAFFSVAPSEISQRGSSYVSLQDYSVPKLDKYRESMERKRRRMRVLEGKRKTRAMSDAELVLPRHSVGNDTKRFSMEDKFLV</sequence>
<accession>F0WK94</accession>
<dbReference type="SMART" id="SM00312">
    <property type="entry name" value="PX"/>
    <property type="match status" value="1"/>
</dbReference>
<name>F0WK94_9STRA</name>
<reference evidence="2" key="1">
    <citation type="journal article" date="2011" name="PLoS Biol.">
        <title>Gene gain and loss during evolution of obligate parasitism in the white rust pathogen of Arabidopsis thaliana.</title>
        <authorList>
            <person name="Kemen E."/>
            <person name="Gardiner A."/>
            <person name="Schultz-Larsen T."/>
            <person name="Kemen A.C."/>
            <person name="Balmuth A.L."/>
            <person name="Robert-Seilaniantz A."/>
            <person name="Bailey K."/>
            <person name="Holub E."/>
            <person name="Studholme D.J."/>
            <person name="Maclean D."/>
            <person name="Jones J.D."/>
        </authorList>
    </citation>
    <scope>NUCLEOTIDE SEQUENCE</scope>
</reference>
<evidence type="ECO:0000313" key="2">
    <source>
        <dbReference type="EMBL" id="CCA21697.1"/>
    </source>
</evidence>